<comment type="caution">
    <text evidence="2">The sequence shown here is derived from an EMBL/GenBank/DDBJ whole genome shotgun (WGS) entry which is preliminary data.</text>
</comment>
<feature type="region of interest" description="Disordered" evidence="1">
    <location>
        <begin position="255"/>
        <end position="287"/>
    </location>
</feature>
<dbReference type="Proteomes" id="UP001166191">
    <property type="component" value="Unassembled WGS sequence"/>
</dbReference>
<reference evidence="2" key="1">
    <citation type="submission" date="2021-06" db="EMBL/GenBank/DDBJ databases">
        <title>Paracoccus bacterium XHP0099 sp. nov., isolated from the surface waters of the Yellow Sea.</title>
        <authorList>
            <person name="Xue H."/>
            <person name="Zhang D."/>
        </authorList>
    </citation>
    <scope>NUCLEOTIDE SEQUENCE</scope>
    <source>
        <strain evidence="2">XHP0099</strain>
    </source>
</reference>
<proteinExistence type="predicted"/>
<evidence type="ECO:0000313" key="2">
    <source>
        <dbReference type="EMBL" id="MBU3030615.1"/>
    </source>
</evidence>
<evidence type="ECO:0000313" key="3">
    <source>
        <dbReference type="Proteomes" id="UP001166191"/>
    </source>
</evidence>
<keyword evidence="3" id="KW-1185">Reference proteome</keyword>
<name>A0ABS6AJ45_9RHOB</name>
<sequence>MDPRTLEIAHFAGVFDLLIEELRLRYDYLRFKQKRAEEQDDEPIESAGVRIQAPYQLEPYDPGLAYTPEGLASAPLPIPQRLGAYDHGEVWIAASQTADEMEWAENGTGFSPAGPVTIIVPPTDIDIPFPQPGSIVTVTVQVATLSDNDLFRDGLNTKFTSPDKLEAKLEAIAQQADALSGLDLPELPTNGDWAGFSHKIIKQFDSAEEISAEQLAADGIVGEVETATFRGEDAAGTVVNGEKVDEAPAWKDLLPSYMRPDDDDEAPAANAGKDEDGAGEGPNAVEDGKTIVRKSSGTDDEGTVKVLAEHDFKRDFGDDAPDPDGLEPGHEVVAGANMAINEVVITSKWLDAPVFVVQGDVVRFDAINQVNVLVEHDSVDGVAVSGSDSVGYNIASITAESSADPDAPAVNTDVLPSLSFVVRVEADLIQINWIKQVTFVTDFDRIEMTFSASATFLGTGENEIVNTTVLNEFGYFYDAIFVSGDMVDGTVVTQKNVLFDSDKVVTGATAVAEAGSVTPAAATDGTAGPGAGSDAAPTLSLSDNLLLNQATVKTTGIDTFEDMKQSFAKTAEDLSNGADELARDVTQDALFAGKEALRALQIDGDLIKMNIIEQITVMGDADQIRLEMQALRDKIDAEMKVIAGSNALLNITSVNELGMDSTIMAGGQIYDDALIHQAELFDTDATPTGVAMTDLTNEAVAAFLSDSILEVAEVSDGIAPMIDYDGVSQLDVMQTALG</sequence>
<protein>
    <submittedName>
        <fullName evidence="2">Uncharacterized protein</fullName>
    </submittedName>
</protein>
<organism evidence="2 3">
    <name type="scientific">Paracoccus marinaquae</name>
    <dbReference type="NCBI Taxonomy" id="2841926"/>
    <lineage>
        <taxon>Bacteria</taxon>
        <taxon>Pseudomonadati</taxon>
        <taxon>Pseudomonadota</taxon>
        <taxon>Alphaproteobacteria</taxon>
        <taxon>Rhodobacterales</taxon>
        <taxon>Paracoccaceae</taxon>
        <taxon>Paracoccus</taxon>
    </lineage>
</organism>
<dbReference type="RefSeq" id="WP_216033294.1">
    <property type="nucleotide sequence ID" value="NZ_JAHKNG010000016.1"/>
</dbReference>
<gene>
    <name evidence="2" type="ORF">KNW02_10855</name>
</gene>
<evidence type="ECO:0000256" key="1">
    <source>
        <dbReference type="SAM" id="MobiDB-lite"/>
    </source>
</evidence>
<accession>A0ABS6AJ45</accession>
<dbReference type="EMBL" id="JAHKNG010000016">
    <property type="protein sequence ID" value="MBU3030615.1"/>
    <property type="molecule type" value="Genomic_DNA"/>
</dbReference>